<dbReference type="Pfam" id="PF07540">
    <property type="entry name" value="NOC3p"/>
    <property type="match status" value="1"/>
</dbReference>
<dbReference type="OrthoDB" id="10263597at2759"/>
<feature type="transmembrane region" description="Helical" evidence="8">
    <location>
        <begin position="147"/>
        <end position="176"/>
    </location>
</feature>
<comment type="caution">
    <text evidence="11">The sequence shown here is derived from an EMBL/GenBank/DDBJ whole genome shotgun (WGS) entry which is preliminary data.</text>
</comment>
<dbReference type="PANTHER" id="PTHR14428">
    <property type="entry name" value="NUCLEOLAR COMPLEX PROTEIN 3"/>
    <property type="match status" value="1"/>
</dbReference>
<gene>
    <name evidence="11" type="primary">NOC3L</name>
    <name evidence="11" type="ORF">T02_3826</name>
</gene>
<keyword evidence="8" id="KW-0812">Transmembrane</keyword>
<feature type="domain" description="CCAAT-binding factor" evidence="9">
    <location>
        <begin position="836"/>
        <end position="991"/>
    </location>
</feature>
<feature type="transmembrane region" description="Helical" evidence="8">
    <location>
        <begin position="115"/>
        <end position="135"/>
    </location>
</feature>
<evidence type="ECO:0000256" key="3">
    <source>
        <dbReference type="ARBA" id="ARBA00023054"/>
    </source>
</evidence>
<evidence type="ECO:0000259" key="10">
    <source>
        <dbReference type="Pfam" id="PF07540"/>
    </source>
</evidence>
<dbReference type="InterPro" id="IPR016903">
    <property type="entry name" value="Nucleolar_cplx-assoc_3"/>
</dbReference>
<evidence type="ECO:0000313" key="12">
    <source>
        <dbReference type="Proteomes" id="UP000054721"/>
    </source>
</evidence>
<evidence type="ECO:0000256" key="7">
    <source>
        <dbReference type="SAM" id="MobiDB-lite"/>
    </source>
</evidence>
<proteinExistence type="inferred from homology"/>
<comment type="subcellular location">
    <subcellularLocation>
        <location evidence="1">Nucleus</location>
        <location evidence="1">Nucleolus</location>
    </subcellularLocation>
</comment>
<feature type="region of interest" description="Disordered" evidence="7">
    <location>
        <begin position="383"/>
        <end position="407"/>
    </location>
</feature>
<dbReference type="GO" id="GO:0006270">
    <property type="term" value="P:DNA replication initiation"/>
    <property type="evidence" value="ECO:0007669"/>
    <property type="project" value="TreeGrafter"/>
</dbReference>
<keyword evidence="3" id="KW-0175">Coiled coil</keyword>
<dbReference type="EMBL" id="JYDW01000252">
    <property type="protein sequence ID" value="KRZ50722.1"/>
    <property type="molecule type" value="Genomic_DNA"/>
</dbReference>
<dbReference type="Proteomes" id="UP000054721">
    <property type="component" value="Unassembled WGS sequence"/>
</dbReference>
<feature type="compositionally biased region" description="Low complexity" evidence="7">
    <location>
        <begin position="390"/>
        <end position="399"/>
    </location>
</feature>
<evidence type="ECO:0000256" key="1">
    <source>
        <dbReference type="ARBA" id="ARBA00004604"/>
    </source>
</evidence>
<feature type="region of interest" description="Disordered" evidence="7">
    <location>
        <begin position="721"/>
        <end position="740"/>
    </location>
</feature>
<accession>A0A0V1KUT2</accession>
<feature type="compositionally biased region" description="Basic and acidic residues" evidence="7">
    <location>
        <begin position="473"/>
        <end position="482"/>
    </location>
</feature>
<evidence type="ECO:0000313" key="11">
    <source>
        <dbReference type="EMBL" id="KRZ50722.1"/>
    </source>
</evidence>
<evidence type="ECO:0000256" key="2">
    <source>
        <dbReference type="ARBA" id="ARBA00007797"/>
    </source>
</evidence>
<organism evidence="11 12">
    <name type="scientific">Trichinella nativa</name>
    <dbReference type="NCBI Taxonomy" id="6335"/>
    <lineage>
        <taxon>Eukaryota</taxon>
        <taxon>Metazoa</taxon>
        <taxon>Ecdysozoa</taxon>
        <taxon>Nematoda</taxon>
        <taxon>Enoplea</taxon>
        <taxon>Dorylaimia</taxon>
        <taxon>Trichinellida</taxon>
        <taxon>Trichinellidae</taxon>
        <taxon>Trichinella</taxon>
    </lineage>
</organism>
<keyword evidence="8" id="KW-0472">Membrane</keyword>
<feature type="transmembrane region" description="Helical" evidence="8">
    <location>
        <begin position="76"/>
        <end position="95"/>
    </location>
</feature>
<name>A0A0V1KUT2_9BILA</name>
<evidence type="ECO:0000259" key="9">
    <source>
        <dbReference type="Pfam" id="PF03914"/>
    </source>
</evidence>
<dbReference type="STRING" id="6335.A0A0V1KUT2"/>
<feature type="region of interest" description="Disordered" evidence="7">
    <location>
        <begin position="444"/>
        <end position="482"/>
    </location>
</feature>
<protein>
    <recommendedName>
        <fullName evidence="6">NOC3-like protein</fullName>
    </recommendedName>
    <alternativeName>
        <fullName evidence="5">Nucleolar complex-associated protein 3-like protein</fullName>
    </alternativeName>
</protein>
<dbReference type="Pfam" id="PF03914">
    <property type="entry name" value="CBF"/>
    <property type="match status" value="1"/>
</dbReference>
<feature type="domain" description="Nucleolar complex-associated protein 3 N-terminal" evidence="10">
    <location>
        <begin position="506"/>
        <end position="600"/>
    </location>
</feature>
<comment type="similarity">
    <text evidence="2">Belongs to the CBF/MAK21 family.</text>
</comment>
<dbReference type="PANTHER" id="PTHR14428:SF5">
    <property type="entry name" value="NUCLEOLAR COMPLEX PROTEIN 3 HOMOLOG"/>
    <property type="match status" value="1"/>
</dbReference>
<dbReference type="GO" id="GO:0003682">
    <property type="term" value="F:chromatin binding"/>
    <property type="evidence" value="ECO:0007669"/>
    <property type="project" value="TreeGrafter"/>
</dbReference>
<keyword evidence="8" id="KW-1133">Transmembrane helix</keyword>
<feature type="compositionally biased region" description="Acidic residues" evidence="7">
    <location>
        <begin position="455"/>
        <end position="472"/>
    </location>
</feature>
<feature type="transmembrane region" description="Helical" evidence="8">
    <location>
        <begin position="228"/>
        <end position="254"/>
    </location>
</feature>
<sequence>MNFCITVNRDYYKVLQIDSEFVPYSTYLISGILLSVEFNRICEWSISSKFFVLKIVECKMVSNSAIEKSKNGKFNFLLFVSVLFFTCCGCIIYPFTLDNIFVYFNNNSANETASLGLIFSSKSVLNSTSVQYNTYQDCFLRCSPKCRLIWILPSIWAGFAAMFSFTAACFSLFLFFSPSNLGLLWILHVLTALTSLSTCLTIITYCIHVQKNLMLCDNALQVAGRHVIMLRIGWSFYFFLFSNIIITIICQLLLMCKAEQHVKLVNLPTCNESMLIQLRSFIMARRGKKSNNRKSRKKCLSSLKLQVESRHLKKLAKDKKLRKRDKLLRRTVHRQVADGERQQQWMALTIELRQARNEDSEEEDDILPFDMIDPELANCKIPKYEEEETTANNTTTTTTTDDEDDDDQLSIDHIPWSKFEDDDSKLKPLLPVKTLSGKVIKVAAMDETENSGSSGEDDEMEVDPDDPSDDADMGEHSSTERTIAEDPLICLARVQQNRRRALEECKMKIASICPRVLENPQQHISQLNEIMKIASGRTYPLYFATTGKLAMASLLQVFLDIIPGYTIRSPTEKELRQKMKKETKQLWNFEQILLKLYVKYLQLLEKLVASKNLSISANIIFLSFHKTYLFLYSELLLKHPHFNYRNNIIFVLVPFMCSKDEVIRDLVCGTFKQLFIDDSRGAVSLDAVRAMNQFLRKKPHLAKPEMLRVLLELKIKEVRRENSDEDGPSRKKIPNKTLSRQQRKYYGSVRRLEMELKEIDVSETESAILKYHTKIMEHLFNIYFRILRKNPEAVLLSPILEGLSKFGHLINVDFFDGLFSTLQTILKNGNLRVIDALHCIYSVYQLLSNEGQALNVDPYYFQNCLYMLFRKIMNVKQRALFIRQFELYLKCLDVIINKRRKEISKNRVAAYIKRMASAFHQMNEPELIASLLAIRSYFMSHPYLECLLDTEEQLAKPYFSNVDDLEHCGAIACKLDELQQLKNHPSALVRHLTMHILNNFPTTGRGALNADLLQKSAVEIYQTLQTNSRFKELQKHDSS</sequence>
<feature type="transmembrane region" description="Helical" evidence="8">
    <location>
        <begin position="182"/>
        <end position="207"/>
    </location>
</feature>
<dbReference type="InterPro" id="IPR011501">
    <property type="entry name" value="Noc3_N"/>
</dbReference>
<dbReference type="InterPro" id="IPR005612">
    <property type="entry name" value="CCAAT-binding_factor"/>
</dbReference>
<keyword evidence="4" id="KW-0539">Nucleus</keyword>
<evidence type="ECO:0000256" key="5">
    <source>
        <dbReference type="ARBA" id="ARBA00032701"/>
    </source>
</evidence>
<reference evidence="11 12" key="1">
    <citation type="submission" date="2015-05" db="EMBL/GenBank/DDBJ databases">
        <title>Evolution of Trichinella species and genotypes.</title>
        <authorList>
            <person name="Korhonen P.K."/>
            <person name="Edoardo P."/>
            <person name="Giuseppe L.R."/>
            <person name="Gasser R.B."/>
        </authorList>
    </citation>
    <scope>NUCLEOTIDE SEQUENCE [LARGE SCALE GENOMIC DNA]</scope>
    <source>
        <strain evidence="11">ISS10</strain>
    </source>
</reference>
<evidence type="ECO:0000256" key="8">
    <source>
        <dbReference type="SAM" id="Phobius"/>
    </source>
</evidence>
<dbReference type="AlphaFoldDB" id="A0A0V1KUT2"/>
<evidence type="ECO:0000256" key="4">
    <source>
        <dbReference type="ARBA" id="ARBA00023242"/>
    </source>
</evidence>
<keyword evidence="12" id="KW-1185">Reference proteome</keyword>
<evidence type="ECO:0000256" key="6">
    <source>
        <dbReference type="ARBA" id="ARBA00032937"/>
    </source>
</evidence>
<dbReference type="GO" id="GO:0005730">
    <property type="term" value="C:nucleolus"/>
    <property type="evidence" value="ECO:0007669"/>
    <property type="project" value="UniProtKB-SubCell"/>
</dbReference>